<protein>
    <recommendedName>
        <fullName evidence="4">lipopolysaccharide heptosyltransferase II</fullName>
        <ecNumber evidence="4">2.4.99.24</ecNumber>
    </recommendedName>
</protein>
<keyword evidence="1" id="KW-0328">Glycosyltransferase</keyword>
<evidence type="ECO:0000313" key="9">
    <source>
        <dbReference type="EMBL" id="CAI4032696.1"/>
    </source>
</evidence>
<dbReference type="NCBIfam" id="TIGR02195">
    <property type="entry name" value="heptsyl_trn_II"/>
    <property type="match status" value="1"/>
</dbReference>
<dbReference type="RefSeq" id="WP_289269414.1">
    <property type="nucleotide sequence ID" value="NZ_OX365700.1"/>
</dbReference>
<evidence type="ECO:0000259" key="8">
    <source>
        <dbReference type="Pfam" id="PF13439"/>
    </source>
</evidence>
<dbReference type="InterPro" id="IPR028098">
    <property type="entry name" value="Glyco_trans_4-like_N"/>
</dbReference>
<keyword evidence="2" id="KW-0808">Transferase</keyword>
<dbReference type="PANTHER" id="PTHR30160:SF1">
    <property type="entry name" value="LIPOPOLYSACCHARIDE 1,2-N-ACETYLGLUCOSAMINETRANSFERASE-RELATED"/>
    <property type="match status" value="1"/>
</dbReference>
<dbReference type="Proteomes" id="UP001179121">
    <property type="component" value="Chromosome"/>
</dbReference>
<proteinExistence type="inferred from homology"/>
<dbReference type="InterPro" id="IPR011910">
    <property type="entry name" value="RfaF"/>
</dbReference>
<evidence type="ECO:0000256" key="4">
    <source>
        <dbReference type="ARBA" id="ARBA00044042"/>
    </source>
</evidence>
<evidence type="ECO:0000256" key="6">
    <source>
        <dbReference type="SAM" id="MobiDB-lite"/>
    </source>
</evidence>
<dbReference type="GO" id="GO:0008713">
    <property type="term" value="F:ADP-heptose-lipopolysaccharide heptosyltransferase activity"/>
    <property type="evidence" value="ECO:0007669"/>
    <property type="project" value="UniProtKB-EC"/>
</dbReference>
<feature type="domain" description="Glycosyl transferase family 1" evidence="7">
    <location>
        <begin position="182"/>
        <end position="344"/>
    </location>
</feature>
<dbReference type="EMBL" id="OX365700">
    <property type="protein sequence ID" value="CAI4032696.1"/>
    <property type="molecule type" value="Genomic_DNA"/>
</dbReference>
<dbReference type="PANTHER" id="PTHR30160">
    <property type="entry name" value="TETRAACYLDISACCHARIDE 4'-KINASE-RELATED"/>
    <property type="match status" value="1"/>
</dbReference>
<dbReference type="Pfam" id="PF13439">
    <property type="entry name" value="Glyco_transf_4"/>
    <property type="match status" value="1"/>
</dbReference>
<dbReference type="CDD" id="cd03809">
    <property type="entry name" value="GT4_MtfB-like"/>
    <property type="match status" value="1"/>
</dbReference>
<feature type="region of interest" description="Disordered" evidence="6">
    <location>
        <begin position="375"/>
        <end position="397"/>
    </location>
</feature>
<dbReference type="FunFam" id="3.40.50.2000:FF:000119">
    <property type="entry name" value="Glycosyl transferase group 1"/>
    <property type="match status" value="1"/>
</dbReference>
<evidence type="ECO:0000259" key="7">
    <source>
        <dbReference type="Pfam" id="PF00534"/>
    </source>
</evidence>
<organism evidence="9 10">
    <name type="scientific">Nitrospira tepida</name>
    <dbReference type="NCBI Taxonomy" id="2973512"/>
    <lineage>
        <taxon>Bacteria</taxon>
        <taxon>Pseudomonadati</taxon>
        <taxon>Nitrospirota</taxon>
        <taxon>Nitrospiria</taxon>
        <taxon>Nitrospirales</taxon>
        <taxon>Nitrospiraceae</taxon>
        <taxon>Nitrospira</taxon>
    </lineage>
</organism>
<dbReference type="CDD" id="cd03789">
    <property type="entry name" value="GT9_LPS_heptosyltransferase"/>
    <property type="match status" value="1"/>
</dbReference>
<dbReference type="InterPro" id="IPR002201">
    <property type="entry name" value="Glyco_trans_9"/>
</dbReference>
<dbReference type="SUPFAM" id="SSF53756">
    <property type="entry name" value="UDP-Glycosyltransferase/glycogen phosphorylase"/>
    <property type="match status" value="2"/>
</dbReference>
<feature type="domain" description="Glycosyltransferase subfamily 4-like N-terminal" evidence="8">
    <location>
        <begin position="15"/>
        <end position="168"/>
    </location>
</feature>
<dbReference type="InterPro" id="IPR001296">
    <property type="entry name" value="Glyco_trans_1"/>
</dbReference>
<dbReference type="KEGG" id="nti:DNFV4_03126"/>
<accession>A0AA86N140</accession>
<dbReference type="EC" id="2.4.99.24" evidence="4"/>
<dbReference type="GO" id="GO:0005829">
    <property type="term" value="C:cytosol"/>
    <property type="evidence" value="ECO:0007669"/>
    <property type="project" value="TreeGrafter"/>
</dbReference>
<dbReference type="InterPro" id="IPR011916">
    <property type="entry name" value="LipoPS_heptosylTferase-III"/>
</dbReference>
<evidence type="ECO:0000256" key="1">
    <source>
        <dbReference type="ARBA" id="ARBA00022676"/>
    </source>
</evidence>
<name>A0AA86N140_9BACT</name>
<sequence length="770" mass="85546">MRVGIYATPAVRDRGGIGWYVYYLLRGLLRLNEDFELVCYVDRGSLDLGRLDAWASDPRVRWRETPRWAIKFRAQRDGLDLYHGTNFRLQTVGRYGGVVTIYDGWLDRHPEYSTRLFGQRSAASRTSRAVWRARKVVTISQFSAREITELYGLPAERIEVVYCGVSEEFRPLRDPAAMAMLREKLALSPDEGFVLFVGGADPRKNHRVFLQAAAGQAARLGRRKLILVGDPVHRFGNYLETAKAVGLEGRVICPGRVSGMELRLLYSHADLFVFPSLYEGFGMPVLEAMACGAPVVTSDRSSLPEVAGDAALLANPDDPAELGQAMARALEDRALRDSLVAKGFERAKLFRWEESARQVMRVYRELCPPACSSGSCSSGNAASGDPHQHRPRIVSQSLAPDRSVGPALVPRPMSMRNILLLKLRYIGDVLLATPILRALRQALPDSRVTVAVYPGTEDVLRHNPDVAEVLLVDRSRFGTQAQFYHEVRKRGFDCVIDMTGNDRAEFTCLLSNIPVRIGFRESRRWRGWLAYTHEVDSPPEGTHRISRDLALLAPLGITAKPEPPTVWLTKEEEEQGGRLLQELGISPDGRLLVMFHPGARYWFKAWPAERFAQLADRLSSEAGCRVLIGGGAREQAVAAQIQELARCRPINITGRVDLRQFAAIVKCCALYIGNDNGSMHLAAAVGTPVIGLFGPSSPSEWTPYGTAEVTTIYKGLDCRDCYHPTCMRGEQSCMRQITVDEVFETARRLLSMPSGSRAQSVGDGSQERSA</sequence>
<evidence type="ECO:0000313" key="10">
    <source>
        <dbReference type="Proteomes" id="UP001179121"/>
    </source>
</evidence>
<gene>
    <name evidence="9" type="ORF">DNFV4_03126</name>
</gene>
<keyword evidence="10" id="KW-1185">Reference proteome</keyword>
<evidence type="ECO:0000256" key="5">
    <source>
        <dbReference type="ARBA" id="ARBA00047503"/>
    </source>
</evidence>
<reference evidence="9" key="1">
    <citation type="submission" date="2022-10" db="EMBL/GenBank/DDBJ databases">
        <authorList>
            <person name="Koch H."/>
        </authorList>
    </citation>
    <scope>NUCLEOTIDE SEQUENCE</scope>
    <source>
        <strain evidence="9">DNF</strain>
    </source>
</reference>
<evidence type="ECO:0000256" key="3">
    <source>
        <dbReference type="ARBA" id="ARBA00043995"/>
    </source>
</evidence>
<dbReference type="InterPro" id="IPR051199">
    <property type="entry name" value="LPS_LOS_Heptosyltrfase"/>
</dbReference>
<comment type="catalytic activity">
    <reaction evidence="5">
        <text>an L-alpha-D-Hep-(1-&gt;5)-[alpha-Kdo-(2-&gt;4)]-alpha-Kdo-(2-&gt;6)-lipid A + ADP-L-glycero-beta-D-manno-heptose = an L-alpha-D-Hep-(1-&gt;3)-L-alpha-D-Hep-(1-&gt;5)-[alpha-Kdo-(2-&gt;4)]-alpha-Kdo-(2-&gt;6)-lipid A + ADP + H(+)</text>
        <dbReference type="Rhea" id="RHEA:74071"/>
        <dbReference type="ChEBI" id="CHEBI:15378"/>
        <dbReference type="ChEBI" id="CHEBI:61506"/>
        <dbReference type="ChEBI" id="CHEBI:193068"/>
        <dbReference type="ChEBI" id="CHEBI:193069"/>
        <dbReference type="ChEBI" id="CHEBI:456216"/>
        <dbReference type="EC" id="2.4.99.24"/>
    </reaction>
</comment>
<dbReference type="Pfam" id="PF01075">
    <property type="entry name" value="Glyco_transf_9"/>
    <property type="match status" value="1"/>
</dbReference>
<dbReference type="AlphaFoldDB" id="A0AA86N140"/>
<comment type="similarity">
    <text evidence="3">Belongs to the glycosyltransferase 9 family.</text>
</comment>
<dbReference type="Pfam" id="PF00534">
    <property type="entry name" value="Glycos_transf_1"/>
    <property type="match status" value="1"/>
</dbReference>
<dbReference type="Gene3D" id="3.40.50.2000">
    <property type="entry name" value="Glycogen Phosphorylase B"/>
    <property type="match status" value="4"/>
</dbReference>
<dbReference type="NCBIfam" id="TIGR02201">
    <property type="entry name" value="heptsyl_trn_III"/>
    <property type="match status" value="1"/>
</dbReference>
<evidence type="ECO:0000256" key="2">
    <source>
        <dbReference type="ARBA" id="ARBA00022679"/>
    </source>
</evidence>
<dbReference type="GO" id="GO:0009244">
    <property type="term" value="P:lipopolysaccharide core region biosynthetic process"/>
    <property type="evidence" value="ECO:0007669"/>
    <property type="project" value="TreeGrafter"/>
</dbReference>
<feature type="compositionally biased region" description="Low complexity" evidence="6">
    <location>
        <begin position="375"/>
        <end position="384"/>
    </location>
</feature>